<evidence type="ECO:0000313" key="1">
    <source>
        <dbReference type="EMBL" id="UUR08089.1"/>
    </source>
</evidence>
<dbReference type="EMBL" id="CP097253">
    <property type="protein sequence ID" value="UUR08089.1"/>
    <property type="molecule type" value="Genomic_DNA"/>
</dbReference>
<dbReference type="RefSeq" id="WP_249503868.1">
    <property type="nucleotide sequence ID" value="NZ_CP097253.1"/>
</dbReference>
<keyword evidence="2" id="KW-1185">Reference proteome</keyword>
<organism evidence="1 2">
    <name type="scientific">Sphingomonas glaciei</name>
    <dbReference type="NCBI Taxonomy" id="2938948"/>
    <lineage>
        <taxon>Bacteria</taxon>
        <taxon>Pseudomonadati</taxon>
        <taxon>Pseudomonadota</taxon>
        <taxon>Alphaproteobacteria</taxon>
        <taxon>Sphingomonadales</taxon>
        <taxon>Sphingomonadaceae</taxon>
        <taxon>Sphingomonas</taxon>
    </lineage>
</organism>
<keyword evidence="1" id="KW-0808">Transferase</keyword>
<keyword evidence="1" id="KW-0489">Methyltransferase</keyword>
<dbReference type="Pfam" id="PF13578">
    <property type="entry name" value="Methyltransf_24"/>
    <property type="match status" value="1"/>
</dbReference>
<dbReference type="GO" id="GO:0008168">
    <property type="term" value="F:methyltransferase activity"/>
    <property type="evidence" value="ECO:0007669"/>
    <property type="project" value="UniProtKB-KW"/>
</dbReference>
<gene>
    <name evidence="1" type="ORF">M1K48_00090</name>
</gene>
<reference evidence="1 2" key="1">
    <citation type="submission" date="2022-05" db="EMBL/GenBank/DDBJ databases">
        <title>S8-45 Sphingomonas ultraviolaceadurans.</title>
        <authorList>
            <person name="Liu Y."/>
        </authorList>
    </citation>
    <scope>NUCLEOTIDE SEQUENCE [LARGE SCALE GENOMIC DNA]</scope>
    <source>
        <strain evidence="1 2">S8-45</strain>
    </source>
</reference>
<dbReference type="Gene3D" id="3.40.50.150">
    <property type="entry name" value="Vaccinia Virus protein VP39"/>
    <property type="match status" value="1"/>
</dbReference>
<dbReference type="InterPro" id="IPR029063">
    <property type="entry name" value="SAM-dependent_MTases_sf"/>
</dbReference>
<accession>A0ABY5MX83</accession>
<protein>
    <submittedName>
        <fullName evidence="1">Class I SAM-dependent methyltransferase</fullName>
    </submittedName>
</protein>
<evidence type="ECO:0000313" key="2">
    <source>
        <dbReference type="Proteomes" id="UP000831921"/>
    </source>
</evidence>
<dbReference type="GO" id="GO:0032259">
    <property type="term" value="P:methylation"/>
    <property type="evidence" value="ECO:0007669"/>
    <property type="project" value="UniProtKB-KW"/>
</dbReference>
<dbReference type="Proteomes" id="UP000831921">
    <property type="component" value="Chromosome"/>
</dbReference>
<proteinExistence type="predicted"/>
<dbReference type="SUPFAM" id="SSF53335">
    <property type="entry name" value="S-adenosyl-L-methionine-dependent methyltransferases"/>
    <property type="match status" value="1"/>
</dbReference>
<name>A0ABY5MX83_9SPHN</name>
<sequence length="264" mass="29716">MENEGLYSTQYVEATRKIETLNLDEYKVGAPFAPLPRSFYVVDPRLSVVQPKATDDEIAATVEQRGKFRVGDYAEPYVADVLRAFRLLRGKKTYLEIGIFDRGNLSYVASLLDDDAILIGVDIQADEERDAVLRASLKPSQQYHVVIGSSRDPEVVAQVGRLLGERKLDGIFIDGDHTAYGAMCDHALYEQYVADDGVILFHDSVWEGDETFKGVCDALDELSRVEPVYMVDGSNPVRRFSRPLWRDSLWGVVAVVFASDQKWR</sequence>